<dbReference type="RefSeq" id="WP_338666601.1">
    <property type="nucleotide sequence ID" value="NZ_CP146609.1"/>
</dbReference>
<keyword evidence="5" id="KW-0460">Magnesium</keyword>
<dbReference type="PANTHER" id="PTHR34047">
    <property type="entry name" value="NUCLEAR INTRON MATURASE 1, MITOCHONDRIAL-RELATED"/>
    <property type="match status" value="1"/>
</dbReference>
<dbReference type="PRINTS" id="PR00866">
    <property type="entry name" value="RNADNAPOLMS"/>
</dbReference>
<comment type="catalytic activity">
    <reaction evidence="9">
        <text>DNA(n) + a 2'-deoxyribonucleoside 5'-triphosphate = DNA(n+1) + diphosphate</text>
        <dbReference type="Rhea" id="RHEA:22508"/>
        <dbReference type="Rhea" id="RHEA-COMP:17339"/>
        <dbReference type="Rhea" id="RHEA-COMP:17340"/>
        <dbReference type="ChEBI" id="CHEBI:33019"/>
        <dbReference type="ChEBI" id="CHEBI:61560"/>
        <dbReference type="ChEBI" id="CHEBI:173112"/>
        <dbReference type="EC" id="2.7.7.49"/>
    </reaction>
</comment>
<dbReference type="InterPro" id="IPR051083">
    <property type="entry name" value="GrpII_Intron_Splice-Mob/Def"/>
</dbReference>
<protein>
    <recommendedName>
        <fullName evidence="1">RNA-directed DNA polymerase</fullName>
        <ecNumber evidence="1">2.7.7.49</ecNumber>
    </recommendedName>
</protein>
<gene>
    <name evidence="11" type="ORF">V8V93_10335</name>
</gene>
<keyword evidence="4" id="KW-0479">Metal-binding</keyword>
<dbReference type="SUPFAM" id="SSF56672">
    <property type="entry name" value="DNA/RNA polymerases"/>
    <property type="match status" value="1"/>
</dbReference>
<dbReference type="CDD" id="cd03487">
    <property type="entry name" value="RT_Bac_retron_II"/>
    <property type="match status" value="1"/>
</dbReference>
<evidence type="ECO:0000256" key="1">
    <source>
        <dbReference type="ARBA" id="ARBA00012493"/>
    </source>
</evidence>
<evidence type="ECO:0000256" key="5">
    <source>
        <dbReference type="ARBA" id="ARBA00022842"/>
    </source>
</evidence>
<dbReference type="EMBL" id="CP146609">
    <property type="protein sequence ID" value="WWX20856.1"/>
    <property type="molecule type" value="Genomic_DNA"/>
</dbReference>
<keyword evidence="7" id="KW-0051">Antiviral defense</keyword>
<dbReference type="InterPro" id="IPR000123">
    <property type="entry name" value="Reverse_transcriptase_msDNA"/>
</dbReference>
<keyword evidence="6 11" id="KW-0695">RNA-directed DNA polymerase</keyword>
<evidence type="ECO:0000256" key="8">
    <source>
        <dbReference type="ARBA" id="ARBA00034120"/>
    </source>
</evidence>
<keyword evidence="2" id="KW-0808">Transferase</keyword>
<dbReference type="Pfam" id="PF00078">
    <property type="entry name" value="RVT_1"/>
    <property type="match status" value="1"/>
</dbReference>
<accession>A0ABZ2IR36</accession>
<proteinExistence type="inferred from homology"/>
<keyword evidence="3" id="KW-0548">Nucleotidyltransferase</keyword>
<evidence type="ECO:0000256" key="3">
    <source>
        <dbReference type="ARBA" id="ARBA00022695"/>
    </source>
</evidence>
<evidence type="ECO:0000256" key="7">
    <source>
        <dbReference type="ARBA" id="ARBA00023118"/>
    </source>
</evidence>
<evidence type="ECO:0000256" key="9">
    <source>
        <dbReference type="ARBA" id="ARBA00048173"/>
    </source>
</evidence>
<dbReference type="PANTHER" id="PTHR34047:SF7">
    <property type="entry name" value="RNA-DIRECTED DNA POLYMERASE"/>
    <property type="match status" value="1"/>
</dbReference>
<feature type="domain" description="Reverse transcriptase" evidence="10">
    <location>
        <begin position="1"/>
        <end position="254"/>
    </location>
</feature>
<dbReference type="InterPro" id="IPR000477">
    <property type="entry name" value="RT_dom"/>
</dbReference>
<dbReference type="EC" id="2.7.7.49" evidence="1"/>
<evidence type="ECO:0000256" key="2">
    <source>
        <dbReference type="ARBA" id="ARBA00022679"/>
    </source>
</evidence>
<dbReference type="Proteomes" id="UP001385389">
    <property type="component" value="Chromosome"/>
</dbReference>
<name>A0ABZ2IR36_9BACT</name>
<evidence type="ECO:0000256" key="6">
    <source>
        <dbReference type="ARBA" id="ARBA00022918"/>
    </source>
</evidence>
<evidence type="ECO:0000259" key="10">
    <source>
        <dbReference type="PROSITE" id="PS50878"/>
    </source>
</evidence>
<comment type="similarity">
    <text evidence="8">Belongs to the bacterial reverse transcriptase family.</text>
</comment>
<dbReference type="GO" id="GO:0003964">
    <property type="term" value="F:RNA-directed DNA polymerase activity"/>
    <property type="evidence" value="ECO:0007669"/>
    <property type="project" value="UniProtKB-KW"/>
</dbReference>
<evidence type="ECO:0000313" key="11">
    <source>
        <dbReference type="EMBL" id="WWX20856.1"/>
    </source>
</evidence>
<evidence type="ECO:0000256" key="4">
    <source>
        <dbReference type="ARBA" id="ARBA00022723"/>
    </source>
</evidence>
<dbReference type="PROSITE" id="PS50878">
    <property type="entry name" value="RT_POL"/>
    <property type="match status" value="1"/>
</dbReference>
<organism evidence="11 12">
    <name type="scientific">Pseudodesulfovibrio methanolicus</name>
    <dbReference type="NCBI Taxonomy" id="3126690"/>
    <lineage>
        <taxon>Bacteria</taxon>
        <taxon>Pseudomonadati</taxon>
        <taxon>Thermodesulfobacteriota</taxon>
        <taxon>Desulfovibrionia</taxon>
        <taxon>Desulfovibrionales</taxon>
        <taxon>Desulfovibrionaceae</taxon>
    </lineage>
</organism>
<reference evidence="11 12" key="1">
    <citation type="submission" date="2024-03" db="EMBL/GenBank/DDBJ databases">
        <title>Phenotype and Genome Characterization of a Sulfate-Reducing Bacterium Pseudodesulfovibrio sp. strain 5S69, isolated from Petroleum Reservoir in Tatarstan (Russia).</title>
        <authorList>
            <person name="Bidzhieva S.K."/>
            <person name="Kadnikov V."/>
            <person name="Tourova T.P."/>
            <person name="Samigullina S.R."/>
            <person name="Sokolova D.S."/>
            <person name="Poltaraus A.B."/>
            <person name="Avtukh A.N."/>
            <person name="Tereshina V.M."/>
            <person name="Mardanov A.V."/>
            <person name="Nazina T.N."/>
        </authorList>
    </citation>
    <scope>NUCLEOTIDE SEQUENCE [LARGE SCALE GENOMIC DNA]</scope>
    <source>
        <strain evidence="11 12">5S69</strain>
    </source>
</reference>
<sequence>MPKATLNDFQSLTGLTDLALFLGFPAKKLSYVLYKHLGGPNGQYTDFEIKKRSGSTRNISAPFTGLKGIQRRLAEKLQDIYMVKKSVHGFVTDRDILSNATNHSRKRFVFNVDLQDFFPSIHFGRVLGLFTARPYEIKREVAILIAKIACHNDILPQGSPCSPVITNMICAYMDKQLSDLSKSCGCFYTRYADDLTFSTNKNIFPEEIAITNGIDWDPGEVLQEIVSRNGFQINDDKTSMRTRSDRQLVTGIVVNDYPNIRRKSLKQVRAMLHDWKVNGLDNAQEKYINNFDLGNRSDPTKEISFPNIVRGKLEHIRHVRSHRIDLLNTLDEQECIRNRIHYNRKDLQSISKDQYYKYLQRYKMLLFRDCGLPTILGEGETDWMHLRKAFSFFKEKGDYSTLDLNIHKHKRYTNGGFDHLNYLCNNANALYVEFQNPIICVYDCDIKSINEKHKGKDYIDWGNNVFSIILPKPAHRTTETFAIEQLYQDADLLKEDKFGRRLFLSTEFHKKGQHKIIPDLTYGMRARDGKKVPGWDKTLKGDEKIIDDAVCTATGGVLTNKALSKRDFAIKIMRGEKPFNKMDYSGFKDTFDRIQTICNI</sequence>
<evidence type="ECO:0000313" key="12">
    <source>
        <dbReference type="Proteomes" id="UP001385389"/>
    </source>
</evidence>
<dbReference type="InterPro" id="IPR043502">
    <property type="entry name" value="DNA/RNA_pol_sf"/>
</dbReference>
<keyword evidence="12" id="KW-1185">Reference proteome</keyword>